<dbReference type="Proteomes" id="UP000176349">
    <property type="component" value="Unassembled WGS sequence"/>
</dbReference>
<name>A0A1G2C6I2_9BACT</name>
<evidence type="ECO:0000313" key="2">
    <source>
        <dbReference type="Proteomes" id="UP000176349"/>
    </source>
</evidence>
<protein>
    <submittedName>
        <fullName evidence="1">Uncharacterized protein</fullName>
    </submittedName>
</protein>
<evidence type="ECO:0000313" key="1">
    <source>
        <dbReference type="EMBL" id="OGY97012.1"/>
    </source>
</evidence>
<comment type="caution">
    <text evidence="1">The sequence shown here is derived from an EMBL/GenBank/DDBJ whole genome shotgun (WGS) entry which is preliminary data.</text>
</comment>
<organism evidence="1 2">
    <name type="scientific">Candidatus Liptonbacteria bacterium GWC1_60_9</name>
    <dbReference type="NCBI Taxonomy" id="1798645"/>
    <lineage>
        <taxon>Bacteria</taxon>
        <taxon>Candidatus Liptoniibacteriota</taxon>
    </lineage>
</organism>
<dbReference type="EMBL" id="MHKV01000026">
    <property type="protein sequence ID" value="OGY97012.1"/>
    <property type="molecule type" value="Genomic_DNA"/>
</dbReference>
<sequence length="126" mass="13656">MIGLILAATLTAQLTDVRNIPSAENVLNIIPQPLYELFDAAKNINIGAGGDNAVTRTILEFLPASRDDIGQDIGTAADFLDRANSWFEGNVGIRFTQLFRLVGNLAIWILQGLAELLRIGISYVGE</sequence>
<reference evidence="1 2" key="1">
    <citation type="journal article" date="2016" name="Nat. Commun.">
        <title>Thousands of microbial genomes shed light on interconnected biogeochemical processes in an aquifer system.</title>
        <authorList>
            <person name="Anantharaman K."/>
            <person name="Brown C.T."/>
            <person name="Hug L.A."/>
            <person name="Sharon I."/>
            <person name="Castelle C.J."/>
            <person name="Probst A.J."/>
            <person name="Thomas B.C."/>
            <person name="Singh A."/>
            <person name="Wilkins M.J."/>
            <person name="Karaoz U."/>
            <person name="Brodie E.L."/>
            <person name="Williams K.H."/>
            <person name="Hubbard S.S."/>
            <person name="Banfield J.F."/>
        </authorList>
    </citation>
    <scope>NUCLEOTIDE SEQUENCE [LARGE SCALE GENOMIC DNA]</scope>
</reference>
<accession>A0A1G2C6I2</accession>
<proteinExistence type="predicted"/>
<dbReference type="AlphaFoldDB" id="A0A1G2C6I2"/>
<gene>
    <name evidence="1" type="ORF">A2128_01445</name>
</gene>